<protein>
    <submittedName>
        <fullName evidence="2">Uncharacterized protein</fullName>
    </submittedName>
</protein>
<organism evidence="2 3">
    <name type="scientific">Acetobacter senegalensis</name>
    <dbReference type="NCBI Taxonomy" id="446692"/>
    <lineage>
        <taxon>Bacteria</taxon>
        <taxon>Pseudomonadati</taxon>
        <taxon>Pseudomonadota</taxon>
        <taxon>Alphaproteobacteria</taxon>
        <taxon>Acetobacterales</taxon>
        <taxon>Acetobacteraceae</taxon>
        <taxon>Acetobacter</taxon>
    </lineage>
</organism>
<proteinExistence type="predicted"/>
<dbReference type="KEGG" id="asz:ASN_104"/>
<dbReference type="Proteomes" id="UP000056109">
    <property type="component" value="Chromosome I"/>
</dbReference>
<dbReference type="PATRIC" id="fig|446692.3.peg.40"/>
<keyword evidence="1" id="KW-0812">Transmembrane</keyword>
<keyword evidence="1" id="KW-1133">Transmembrane helix</keyword>
<dbReference type="EMBL" id="LN606600">
    <property type="protein sequence ID" value="CEF39553.1"/>
    <property type="molecule type" value="Genomic_DNA"/>
</dbReference>
<name>A0A0U5EU11_9PROT</name>
<evidence type="ECO:0000313" key="2">
    <source>
        <dbReference type="EMBL" id="CEF39553.1"/>
    </source>
</evidence>
<gene>
    <name evidence="2" type="ORF">ASN_104</name>
</gene>
<dbReference type="RefSeq" id="WP_006557078.1">
    <property type="nucleotide sequence ID" value="NZ_JAIMFQ010000001.1"/>
</dbReference>
<keyword evidence="1" id="KW-0472">Membrane</keyword>
<sequence length="51" mass="5432">MPGKLVRLGIIVVTLVLGIYVLSGVYKNFSHLMVPDQDAPPAVDTNAPKSP</sequence>
<keyword evidence="3" id="KW-1185">Reference proteome</keyword>
<evidence type="ECO:0000313" key="3">
    <source>
        <dbReference type="Proteomes" id="UP000056109"/>
    </source>
</evidence>
<reference evidence="3" key="1">
    <citation type="submission" date="2014-09" db="EMBL/GenBank/DDBJ databases">
        <authorList>
            <person name="Illeghems K.G."/>
        </authorList>
    </citation>
    <scope>NUCLEOTIDE SEQUENCE [LARGE SCALE GENOMIC DNA]</scope>
    <source>
        <strain evidence="3">108B</strain>
    </source>
</reference>
<feature type="transmembrane region" description="Helical" evidence="1">
    <location>
        <begin position="6"/>
        <end position="26"/>
    </location>
</feature>
<dbReference type="AlphaFoldDB" id="A0A0U5EU11"/>
<evidence type="ECO:0000256" key="1">
    <source>
        <dbReference type="SAM" id="Phobius"/>
    </source>
</evidence>
<accession>A0A0U5EU11</accession>